<keyword evidence="2" id="KW-1185">Reference proteome</keyword>
<reference evidence="1 2" key="1">
    <citation type="submission" date="2014-03" db="EMBL/GenBank/DDBJ databases">
        <title>Draft genome sequence of Deinococcus phoenicis 1P10ME.</title>
        <authorList>
            <person name="Stepanov V.G."/>
            <person name="Vaishampayan P."/>
            <person name="Venkateswaran K."/>
            <person name="Fox G.E."/>
        </authorList>
    </citation>
    <scope>NUCLEOTIDE SEQUENCE [LARGE SCALE GENOMIC DNA]</scope>
    <source>
        <strain evidence="1 2">1P10ME</strain>
    </source>
</reference>
<dbReference type="RefSeq" id="WP_034357216.1">
    <property type="nucleotide sequence ID" value="NZ_JHAC01000029.1"/>
</dbReference>
<dbReference type="Proteomes" id="UP000020492">
    <property type="component" value="Unassembled WGS sequence"/>
</dbReference>
<evidence type="ECO:0000313" key="2">
    <source>
        <dbReference type="Proteomes" id="UP000020492"/>
    </source>
</evidence>
<dbReference type="AlphaFoldDB" id="A0A016QQH2"/>
<protein>
    <submittedName>
        <fullName evidence="1">Uncharacterized protein</fullName>
    </submittedName>
</protein>
<accession>A0A016QQH2</accession>
<gene>
    <name evidence="1" type="ORF">DEIPH_ctg029orf0010</name>
</gene>
<dbReference type="STRING" id="1476583.DEIPH_ctg029orf0010"/>
<dbReference type="OrthoDB" id="67351at2"/>
<dbReference type="EMBL" id="JHAC01000029">
    <property type="protein sequence ID" value="EYB68009.1"/>
    <property type="molecule type" value="Genomic_DNA"/>
</dbReference>
<organism evidence="1 2">
    <name type="scientific">Deinococcus phoenicis</name>
    <dbReference type="NCBI Taxonomy" id="1476583"/>
    <lineage>
        <taxon>Bacteria</taxon>
        <taxon>Thermotogati</taxon>
        <taxon>Deinococcota</taxon>
        <taxon>Deinococci</taxon>
        <taxon>Deinococcales</taxon>
        <taxon>Deinococcaceae</taxon>
        <taxon>Deinococcus</taxon>
    </lineage>
</organism>
<comment type="caution">
    <text evidence="1">The sequence shown here is derived from an EMBL/GenBank/DDBJ whole genome shotgun (WGS) entry which is preliminary data.</text>
</comment>
<evidence type="ECO:0000313" key="1">
    <source>
        <dbReference type="EMBL" id="EYB68009.1"/>
    </source>
</evidence>
<proteinExistence type="predicted"/>
<dbReference type="PATRIC" id="fig|1476583.3.peg.1872"/>
<name>A0A016QQH2_9DEIO</name>
<sequence>MTDAAPQQFKSARSGRIVVPGWMNLVAGQPDTIEVQLDMNAADLGRSQACLLIDYWATAADLTLQSILPVRAFAAATEGWCLFVPAQGRVLVRAIDLEPNPPLLGSHWLQIEPQTPVGTVVQIGVGFPEPASGPAALKLNN</sequence>